<dbReference type="KEGG" id="mbr:MONBRDRAFT_28624"/>
<feature type="domain" description="PPM-type phosphatase" evidence="2">
    <location>
        <begin position="30"/>
        <end position="302"/>
    </location>
</feature>
<feature type="compositionally biased region" description="Low complexity" evidence="1">
    <location>
        <begin position="499"/>
        <end position="510"/>
    </location>
</feature>
<dbReference type="PANTHER" id="PTHR47992">
    <property type="entry name" value="PROTEIN PHOSPHATASE"/>
    <property type="match status" value="1"/>
</dbReference>
<dbReference type="InterPro" id="IPR036457">
    <property type="entry name" value="PPM-type-like_dom_sf"/>
</dbReference>
<evidence type="ECO:0000313" key="3">
    <source>
        <dbReference type="EMBL" id="EDQ86182.1"/>
    </source>
</evidence>
<dbReference type="InterPro" id="IPR001932">
    <property type="entry name" value="PPM-type_phosphatase-like_dom"/>
</dbReference>
<accession>A9V8Q2</accession>
<dbReference type="EMBL" id="CH991568">
    <property type="protein sequence ID" value="EDQ86182.1"/>
    <property type="molecule type" value="Genomic_DNA"/>
</dbReference>
<evidence type="ECO:0000256" key="1">
    <source>
        <dbReference type="SAM" id="MobiDB-lite"/>
    </source>
</evidence>
<dbReference type="SMART" id="SM00332">
    <property type="entry name" value="PP2Cc"/>
    <property type="match status" value="1"/>
</dbReference>
<dbReference type="OMA" id="TRQVPQN"/>
<keyword evidence="4" id="KW-1185">Reference proteome</keyword>
<evidence type="ECO:0000313" key="4">
    <source>
        <dbReference type="Proteomes" id="UP000001357"/>
    </source>
</evidence>
<dbReference type="PROSITE" id="PS51257">
    <property type="entry name" value="PROKAR_LIPOPROTEIN"/>
    <property type="match status" value="1"/>
</dbReference>
<dbReference type="GO" id="GO:0004722">
    <property type="term" value="F:protein serine/threonine phosphatase activity"/>
    <property type="evidence" value="ECO:0000318"/>
    <property type="project" value="GO_Central"/>
</dbReference>
<dbReference type="Proteomes" id="UP000001357">
    <property type="component" value="Unassembled WGS sequence"/>
</dbReference>
<gene>
    <name evidence="3" type="ORF">MONBRDRAFT_28624</name>
</gene>
<feature type="compositionally biased region" description="Polar residues" evidence="1">
    <location>
        <begin position="450"/>
        <end position="469"/>
    </location>
</feature>
<organism evidence="3 4">
    <name type="scientific">Monosiga brevicollis</name>
    <name type="common">Choanoflagellate</name>
    <dbReference type="NCBI Taxonomy" id="81824"/>
    <lineage>
        <taxon>Eukaryota</taxon>
        <taxon>Choanoflagellata</taxon>
        <taxon>Craspedida</taxon>
        <taxon>Salpingoecidae</taxon>
        <taxon>Monosiga</taxon>
    </lineage>
</organism>
<protein>
    <recommendedName>
        <fullName evidence="2">PPM-type phosphatase domain-containing protein</fullName>
    </recommendedName>
</protein>
<dbReference type="GeneID" id="5894361"/>
<feature type="compositionally biased region" description="Basic and acidic residues" evidence="1">
    <location>
        <begin position="520"/>
        <end position="532"/>
    </location>
</feature>
<dbReference type="GO" id="GO:0007165">
    <property type="term" value="P:signal transduction"/>
    <property type="evidence" value="ECO:0000318"/>
    <property type="project" value="GO_Central"/>
</dbReference>
<dbReference type="AlphaFoldDB" id="A9V8Q2"/>
<name>A9V8Q2_MONBE</name>
<proteinExistence type="predicted"/>
<dbReference type="Pfam" id="PF00481">
    <property type="entry name" value="PP2C"/>
    <property type="match status" value="1"/>
</dbReference>
<dbReference type="InParanoid" id="A9V8Q2"/>
<evidence type="ECO:0000259" key="2">
    <source>
        <dbReference type="PROSITE" id="PS51746"/>
    </source>
</evidence>
<dbReference type="STRING" id="81824.A9V8Q2"/>
<dbReference type="eggNOG" id="KOG0697">
    <property type="taxonomic scope" value="Eukaryota"/>
</dbReference>
<dbReference type="SUPFAM" id="SSF81606">
    <property type="entry name" value="PP2C-like"/>
    <property type="match status" value="1"/>
</dbReference>
<dbReference type="Gene3D" id="3.60.40.10">
    <property type="entry name" value="PPM-type phosphatase domain"/>
    <property type="match status" value="1"/>
</dbReference>
<reference evidence="3 4" key="1">
    <citation type="journal article" date="2008" name="Nature">
        <title>The genome of the choanoflagellate Monosiga brevicollis and the origin of metazoans.</title>
        <authorList>
            <consortium name="JGI Sequencing"/>
            <person name="King N."/>
            <person name="Westbrook M.J."/>
            <person name="Young S.L."/>
            <person name="Kuo A."/>
            <person name="Abedin M."/>
            <person name="Chapman J."/>
            <person name="Fairclough S."/>
            <person name="Hellsten U."/>
            <person name="Isogai Y."/>
            <person name="Letunic I."/>
            <person name="Marr M."/>
            <person name="Pincus D."/>
            <person name="Putnam N."/>
            <person name="Rokas A."/>
            <person name="Wright K.J."/>
            <person name="Zuzow R."/>
            <person name="Dirks W."/>
            <person name="Good M."/>
            <person name="Goodstein D."/>
            <person name="Lemons D."/>
            <person name="Li W."/>
            <person name="Lyons J.B."/>
            <person name="Morris A."/>
            <person name="Nichols S."/>
            <person name="Richter D.J."/>
            <person name="Salamov A."/>
            <person name="Bork P."/>
            <person name="Lim W.A."/>
            <person name="Manning G."/>
            <person name="Miller W.T."/>
            <person name="McGinnis W."/>
            <person name="Shapiro H."/>
            <person name="Tjian R."/>
            <person name="Grigoriev I.V."/>
            <person name="Rokhsar D."/>
        </authorList>
    </citation>
    <scope>NUCLEOTIDE SEQUENCE [LARGE SCALE GENOMIC DNA]</scope>
    <source>
        <strain evidence="4">MX1 / ATCC 50154</strain>
    </source>
</reference>
<dbReference type="CDD" id="cd00143">
    <property type="entry name" value="PP2Cc"/>
    <property type="match status" value="1"/>
</dbReference>
<dbReference type="PROSITE" id="PS51746">
    <property type="entry name" value="PPM_2"/>
    <property type="match status" value="1"/>
</dbReference>
<dbReference type="RefSeq" id="XP_001749107.1">
    <property type="nucleotide sequence ID" value="XM_001749055.1"/>
</dbReference>
<dbReference type="InterPro" id="IPR015655">
    <property type="entry name" value="PP2C"/>
</dbReference>
<sequence>MGQAAARELKKPVRDTERALLNGLHGPHIALGACGIQGYRRNMEDAHILNNDLLEDGSGLVLIACLDGHGGRAAALSAAHDLPQKVAAALRQVSDRSALTDDALEQLMIDACKSTDHDLPSHIPNFRTVEDMEDPGSTCVGALLLEDRLVVFNIGDSRAVLAQAIDSPDALLATRDHKPQTPSERQRIEAAGGFVAGNRVCQSLAVSRAFGDFSFKDPNIKPEEHMVTCIPDITIVPRNENLEFIILACDGVWDVLRSETVVGMVREELLSEAALDAVCQTVVMDALQRGSSDNISCCILTLDGAKRSTDVGGMIDDMFVFGDETGETASPPAEQSPVTPRAAASKPKLDPKPVVAPGTPGSRPTLKVNHMSPLEASTASPRKSRQRASVRDNVFGTDQNVTPVAATVPPPVAVSPGALSEDDEEPSTPVDQMFTPSVALVDTPSPHGSKLTTSSSVPPAGPQQPNSTEDTPKPESRSALETLADQAAEASPMKTSMNSEPSSEPTSVVSHIAPDSAPEPQHKAEKSGEPERGSQAAAEEEEEVKLPVSADLKRLKKMTVVSRKASGKVGRSRGSVRNVFDLQDGDVGEEEV</sequence>
<feature type="region of interest" description="Disordered" evidence="1">
    <location>
        <begin position="322"/>
        <end position="548"/>
    </location>
</feature>